<dbReference type="OrthoDB" id="6262731at2759"/>
<keyword evidence="2" id="KW-1185">Reference proteome</keyword>
<proteinExistence type="predicted"/>
<dbReference type="eggNOG" id="KOG4352">
    <property type="taxonomic scope" value="Eukaryota"/>
</dbReference>
<gene>
    <name evidence="1" type="ORF">CAEBREN_04063</name>
</gene>
<dbReference type="Pfam" id="PF06905">
    <property type="entry name" value="FAIM1"/>
    <property type="match status" value="1"/>
</dbReference>
<dbReference type="Gene3D" id="2.40.128.180">
    <property type="match status" value="2"/>
</dbReference>
<dbReference type="InterPro" id="IPR038513">
    <property type="entry name" value="FAIM1_dom_sf"/>
</dbReference>
<dbReference type="Proteomes" id="UP000008068">
    <property type="component" value="Unassembled WGS sequence"/>
</dbReference>
<dbReference type="InterPro" id="IPR010695">
    <property type="entry name" value="FAIM1"/>
</dbReference>
<accession>G0MH53</accession>
<dbReference type="GO" id="GO:1902042">
    <property type="term" value="P:negative regulation of extrinsic apoptotic signaling pathway via death domain receptors"/>
    <property type="evidence" value="ECO:0007669"/>
    <property type="project" value="TreeGrafter"/>
</dbReference>
<evidence type="ECO:0000313" key="2">
    <source>
        <dbReference type="Proteomes" id="UP000008068"/>
    </source>
</evidence>
<organism evidence="2">
    <name type="scientific">Caenorhabditis brenneri</name>
    <name type="common">Nematode worm</name>
    <dbReference type="NCBI Taxonomy" id="135651"/>
    <lineage>
        <taxon>Eukaryota</taxon>
        <taxon>Metazoa</taxon>
        <taxon>Ecdysozoa</taxon>
        <taxon>Nematoda</taxon>
        <taxon>Chromadorea</taxon>
        <taxon>Rhabditida</taxon>
        <taxon>Rhabditina</taxon>
        <taxon>Rhabditomorpha</taxon>
        <taxon>Rhabditoidea</taxon>
        <taxon>Rhabditidae</taxon>
        <taxon>Peloderinae</taxon>
        <taxon>Caenorhabditis</taxon>
    </lineage>
</organism>
<dbReference type="EMBL" id="GL379794">
    <property type="protein sequence ID" value="EGT58138.1"/>
    <property type="molecule type" value="Genomic_DNA"/>
</dbReference>
<dbReference type="InParanoid" id="G0MH53"/>
<name>G0MH53_CAEBE</name>
<evidence type="ECO:0008006" key="3">
    <source>
        <dbReference type="Google" id="ProtNLM"/>
    </source>
</evidence>
<dbReference type="AlphaFoldDB" id="G0MH53"/>
<dbReference type="HOGENOM" id="CLU_109086_0_0_1"/>
<evidence type="ECO:0000313" key="1">
    <source>
        <dbReference type="EMBL" id="EGT58138.1"/>
    </source>
</evidence>
<sequence length="186" mass="21229">MSFDLVAAWNIPVQAHFHKVEFDHGQTTGKRVIRVDGKEVLRRNWIVSLTGKEDFSIGNMKCSINIKPSPCATIDYEYVLEIEGNSFVKYKQDHYERNLTWEPSLMDQKGRVVFDKGNMTLWVNGSKVETVGEFTDAGTIHHFTVGTTPCRIVTTSSGDKKTGVIHDLYVRDYRVPRFREPISSTN</sequence>
<dbReference type="PANTHER" id="PTHR13088:SF3">
    <property type="entry name" value="FAS APOPTOTIC INHIBITORY MOLECULE 1"/>
    <property type="match status" value="1"/>
</dbReference>
<dbReference type="STRING" id="135651.G0MH53"/>
<protein>
    <recommendedName>
        <fullName evidence="3">Fas apoptotic inhibitory molecule 1</fullName>
    </recommendedName>
</protein>
<reference evidence="2" key="1">
    <citation type="submission" date="2011-07" db="EMBL/GenBank/DDBJ databases">
        <authorList>
            <consortium name="Caenorhabditis brenneri Sequencing and Analysis Consortium"/>
            <person name="Wilson R.K."/>
        </authorList>
    </citation>
    <scope>NUCLEOTIDE SEQUENCE [LARGE SCALE GENOMIC DNA]</scope>
    <source>
        <strain evidence="2">PB2801</strain>
    </source>
</reference>
<dbReference type="PANTHER" id="PTHR13088">
    <property type="entry name" value="FAS APOPTOTIC INHIBITORY MOLECULE FAIM"/>
    <property type="match status" value="1"/>
</dbReference>